<dbReference type="SUPFAM" id="SSF51735">
    <property type="entry name" value="NAD(P)-binding Rossmann-fold domains"/>
    <property type="match status" value="1"/>
</dbReference>
<sequence>MSQHTAVLAPSSRVPPELTPAASGQAPLVVMPSAVCDAEARRETTRQLAADVEGATGASVLVGEAQLNNDVRGILWLDTGVKHLDILEDALTRFPGIGWVGVPMAGCGHYGPVMRRFPGKIWTSAKGAYAQPVAEHALALALALLRNLPTRIRATSWGPATGLSLFGLRVTVLGAGGITLSLLSLLAPFKNRVTVLRRRADEGLEASLVPAGLDVSVGALADLKSILPETDVLIIACALTPLTKHVIGAPELALMKPSSILVNVARGEHVVTPALVEALREGRIAGAGIDVTDPEPLPEGHELWTLESSHPDVSSHGPGGGAGRANLIITPHTADTPEMVAPLLAQRFKRNALALSRGDGEFEGVVDVEQGY</sequence>
<dbReference type="InterPro" id="IPR029753">
    <property type="entry name" value="D-isomer_DH_CS"/>
</dbReference>
<dbReference type="PROSITE" id="PS00671">
    <property type="entry name" value="D_2_HYDROXYACID_DH_3"/>
    <property type="match status" value="1"/>
</dbReference>
<feature type="domain" description="D-isomer specific 2-hydroxyacid dehydrogenase NAD-binding" evidence="4">
    <location>
        <begin position="139"/>
        <end position="308"/>
    </location>
</feature>
<feature type="region of interest" description="Disordered" evidence="3">
    <location>
        <begin position="1"/>
        <end position="21"/>
    </location>
</feature>
<organism evidence="5 6">
    <name type="scientific">Tilletiopsis washingtonensis</name>
    <dbReference type="NCBI Taxonomy" id="58919"/>
    <lineage>
        <taxon>Eukaryota</taxon>
        <taxon>Fungi</taxon>
        <taxon>Dikarya</taxon>
        <taxon>Basidiomycota</taxon>
        <taxon>Ustilaginomycotina</taxon>
        <taxon>Exobasidiomycetes</taxon>
        <taxon>Entylomatales</taxon>
        <taxon>Entylomatales incertae sedis</taxon>
        <taxon>Tilletiopsis</taxon>
    </lineage>
</organism>
<dbReference type="InterPro" id="IPR036291">
    <property type="entry name" value="NAD(P)-bd_dom_sf"/>
</dbReference>
<keyword evidence="2" id="KW-0520">NAD</keyword>
<proteinExistence type="predicted"/>
<dbReference type="GO" id="GO:0005829">
    <property type="term" value="C:cytosol"/>
    <property type="evidence" value="ECO:0007669"/>
    <property type="project" value="TreeGrafter"/>
</dbReference>
<protein>
    <recommendedName>
        <fullName evidence="4">D-isomer specific 2-hydroxyacid dehydrogenase NAD-binding domain-containing protein</fullName>
    </recommendedName>
</protein>
<dbReference type="Gene3D" id="3.40.50.720">
    <property type="entry name" value="NAD(P)-binding Rossmann-like Domain"/>
    <property type="match status" value="1"/>
</dbReference>
<name>A0A316ZER1_9BASI</name>
<dbReference type="Pfam" id="PF02826">
    <property type="entry name" value="2-Hacid_dh_C"/>
    <property type="match status" value="1"/>
</dbReference>
<dbReference type="RefSeq" id="XP_025600290.1">
    <property type="nucleotide sequence ID" value="XM_025743931.1"/>
</dbReference>
<accession>A0A316ZER1</accession>
<dbReference type="InterPro" id="IPR006140">
    <property type="entry name" value="D-isomer_DH_NAD-bd"/>
</dbReference>
<dbReference type="GO" id="GO:0016618">
    <property type="term" value="F:hydroxypyruvate reductase [NAD(P)H] activity"/>
    <property type="evidence" value="ECO:0007669"/>
    <property type="project" value="TreeGrafter"/>
</dbReference>
<dbReference type="GeneID" id="37271475"/>
<evidence type="ECO:0000313" key="6">
    <source>
        <dbReference type="Proteomes" id="UP000245946"/>
    </source>
</evidence>
<dbReference type="EMBL" id="KZ819286">
    <property type="protein sequence ID" value="PWO00012.1"/>
    <property type="molecule type" value="Genomic_DNA"/>
</dbReference>
<dbReference type="STRING" id="58919.A0A316ZER1"/>
<keyword evidence="1" id="KW-0560">Oxidoreductase</keyword>
<dbReference type="GO" id="GO:0030267">
    <property type="term" value="F:glyoxylate reductase (NADPH) activity"/>
    <property type="evidence" value="ECO:0007669"/>
    <property type="project" value="TreeGrafter"/>
</dbReference>
<dbReference type="GO" id="GO:0051287">
    <property type="term" value="F:NAD binding"/>
    <property type="evidence" value="ECO:0007669"/>
    <property type="project" value="InterPro"/>
</dbReference>
<dbReference type="OrthoDB" id="298012at2759"/>
<evidence type="ECO:0000256" key="1">
    <source>
        <dbReference type="ARBA" id="ARBA00023002"/>
    </source>
</evidence>
<dbReference type="PANTHER" id="PTHR10996:SF178">
    <property type="entry name" value="2-HYDROXYACID DEHYDROGENASE YGL185C-RELATED"/>
    <property type="match status" value="1"/>
</dbReference>
<evidence type="ECO:0000259" key="4">
    <source>
        <dbReference type="Pfam" id="PF02826"/>
    </source>
</evidence>
<dbReference type="PANTHER" id="PTHR10996">
    <property type="entry name" value="2-HYDROXYACID DEHYDROGENASE-RELATED"/>
    <property type="match status" value="1"/>
</dbReference>
<dbReference type="AlphaFoldDB" id="A0A316ZER1"/>
<evidence type="ECO:0000313" key="5">
    <source>
        <dbReference type="EMBL" id="PWO00012.1"/>
    </source>
</evidence>
<gene>
    <name evidence="5" type="ORF">FA09DRAFT_336851</name>
</gene>
<evidence type="ECO:0000256" key="3">
    <source>
        <dbReference type="SAM" id="MobiDB-lite"/>
    </source>
</evidence>
<dbReference type="InterPro" id="IPR050223">
    <property type="entry name" value="D-isomer_2-hydroxyacid_DH"/>
</dbReference>
<reference evidence="5 6" key="1">
    <citation type="journal article" date="2018" name="Mol. Biol. Evol.">
        <title>Broad Genomic Sampling Reveals a Smut Pathogenic Ancestry of the Fungal Clade Ustilaginomycotina.</title>
        <authorList>
            <person name="Kijpornyongpan T."/>
            <person name="Mondo S.J."/>
            <person name="Barry K."/>
            <person name="Sandor L."/>
            <person name="Lee J."/>
            <person name="Lipzen A."/>
            <person name="Pangilinan J."/>
            <person name="LaButti K."/>
            <person name="Hainaut M."/>
            <person name="Henrissat B."/>
            <person name="Grigoriev I.V."/>
            <person name="Spatafora J.W."/>
            <person name="Aime M.C."/>
        </authorList>
    </citation>
    <scope>NUCLEOTIDE SEQUENCE [LARGE SCALE GENOMIC DNA]</scope>
    <source>
        <strain evidence="5 6">MCA 4186</strain>
    </source>
</reference>
<dbReference type="Proteomes" id="UP000245946">
    <property type="component" value="Unassembled WGS sequence"/>
</dbReference>
<keyword evidence="6" id="KW-1185">Reference proteome</keyword>
<evidence type="ECO:0000256" key="2">
    <source>
        <dbReference type="ARBA" id="ARBA00023027"/>
    </source>
</evidence>